<evidence type="ECO:0000313" key="11">
    <source>
        <dbReference type="EMBL" id="QED22868.1"/>
    </source>
</evidence>
<comment type="function">
    <text evidence="9 10">Catalyzes hydrolysis of the D-alanyl-D-alanine dipeptide.</text>
</comment>
<comment type="similarity">
    <text evidence="9 10">Belongs to the peptidase M15D family.</text>
</comment>
<feature type="binding site" evidence="9">
    <location>
        <position position="117"/>
    </location>
    <ligand>
        <name>Zn(2+)</name>
        <dbReference type="ChEBI" id="CHEBI:29105"/>
        <note>catalytic</note>
    </ligand>
</feature>
<dbReference type="GO" id="GO:0008270">
    <property type="term" value="F:zinc ion binding"/>
    <property type="evidence" value="ECO:0007669"/>
    <property type="project" value="UniProtKB-UniRule"/>
</dbReference>
<keyword evidence="8 10" id="KW-0961">Cell wall biogenesis/degradation</keyword>
<dbReference type="Pfam" id="PF01427">
    <property type="entry name" value="Peptidase_M15"/>
    <property type="match status" value="1"/>
</dbReference>
<dbReference type="PANTHER" id="PTHR43126:SF1">
    <property type="entry name" value="D-ALANYL-D-ALANINE DIPEPTIDASE"/>
    <property type="match status" value="1"/>
</dbReference>
<feature type="binding site" evidence="9">
    <location>
        <position position="124"/>
    </location>
    <ligand>
        <name>Zn(2+)</name>
        <dbReference type="ChEBI" id="CHEBI:29105"/>
        <note>catalytic</note>
    </ligand>
</feature>
<feature type="active site" description="Proton donor/acceptor" evidence="9">
    <location>
        <position position="181"/>
    </location>
</feature>
<keyword evidence="4 9" id="KW-0378">Hydrolase</keyword>
<keyword evidence="3 9" id="KW-0479">Metal-binding</keyword>
<sequence length="203" mass="23329">MFRLLSFLLLFAIITGCKCTKSTDLVAINQHDYDIIFDIRYATSNNFLGRKIYENANVYLHKDAAKNLKIATLYADKLGYKIKLFDGFRPLSVQRKLYTEVSNEIYVSNPDSGVASHTRGVALDVTLVDKKTNKELDMGTEFDSFEEKAHHNPNIDPKILQNRTILAGIMAISGFTPLPSEWWHYNLRIYEIYPDYGSKYPKM</sequence>
<evidence type="ECO:0000256" key="1">
    <source>
        <dbReference type="ARBA" id="ARBA00001362"/>
    </source>
</evidence>
<dbReference type="Proteomes" id="UP000321934">
    <property type="component" value="Chromosome"/>
</dbReference>
<dbReference type="EMBL" id="CP029077">
    <property type="protein sequence ID" value="QED22868.1"/>
    <property type="molecule type" value="Genomic_DNA"/>
</dbReference>
<dbReference type="CDD" id="cd14840">
    <property type="entry name" value="D-Ala-D-Ala_dipeptidase_Aad"/>
    <property type="match status" value="1"/>
</dbReference>
<evidence type="ECO:0000256" key="9">
    <source>
        <dbReference type="HAMAP-Rule" id="MF_01924"/>
    </source>
</evidence>
<dbReference type="RefSeq" id="WP_146820176.1">
    <property type="nucleotide sequence ID" value="NZ_CP029077.1"/>
</dbReference>
<comment type="cofactor">
    <cofactor evidence="9">
        <name>Zn(2+)</name>
        <dbReference type="ChEBI" id="CHEBI:29105"/>
    </cofactor>
    <text evidence="9">Binds 1 zinc ion per subunit.</text>
</comment>
<dbReference type="OrthoDB" id="9801430at2"/>
<dbReference type="GO" id="GO:0008237">
    <property type="term" value="F:metallopeptidase activity"/>
    <property type="evidence" value="ECO:0007669"/>
    <property type="project" value="UniProtKB-KW"/>
</dbReference>
<accession>A0A5B8XC00</accession>
<feature type="site" description="Transition state stabilizer" evidence="9">
    <location>
        <position position="89"/>
    </location>
</feature>
<dbReference type="PANTHER" id="PTHR43126">
    <property type="entry name" value="D-ALANYL-D-ALANINE DIPEPTIDASE"/>
    <property type="match status" value="1"/>
</dbReference>
<evidence type="ECO:0000256" key="5">
    <source>
        <dbReference type="ARBA" id="ARBA00022833"/>
    </source>
</evidence>
<dbReference type="InterPro" id="IPR009045">
    <property type="entry name" value="Zn_M74/Hedgehog-like"/>
</dbReference>
<keyword evidence="2 9" id="KW-0645">Protease</keyword>
<dbReference type="EC" id="3.4.13.22" evidence="9 10"/>
<evidence type="ECO:0000256" key="2">
    <source>
        <dbReference type="ARBA" id="ARBA00022670"/>
    </source>
</evidence>
<evidence type="ECO:0000256" key="8">
    <source>
        <dbReference type="ARBA" id="ARBA00023316"/>
    </source>
</evidence>
<comment type="catalytic activity">
    <reaction evidence="1 9 10">
        <text>D-alanyl-D-alanine + H2O = 2 D-alanine</text>
        <dbReference type="Rhea" id="RHEA:20661"/>
        <dbReference type="ChEBI" id="CHEBI:15377"/>
        <dbReference type="ChEBI" id="CHEBI:57416"/>
        <dbReference type="ChEBI" id="CHEBI:57822"/>
        <dbReference type="EC" id="3.4.13.22"/>
    </reaction>
</comment>
<evidence type="ECO:0000256" key="3">
    <source>
        <dbReference type="ARBA" id="ARBA00022723"/>
    </source>
</evidence>
<dbReference type="PROSITE" id="PS51257">
    <property type="entry name" value="PROKAR_LIPOPROTEIN"/>
    <property type="match status" value="1"/>
</dbReference>
<dbReference type="InterPro" id="IPR000755">
    <property type="entry name" value="A_A_dipeptidase"/>
</dbReference>
<evidence type="ECO:0000256" key="6">
    <source>
        <dbReference type="ARBA" id="ARBA00022997"/>
    </source>
</evidence>
<organism evidence="11 12">
    <name type="scientific">Candidatus Deianiraea vastatrix</name>
    <dbReference type="NCBI Taxonomy" id="2163644"/>
    <lineage>
        <taxon>Bacteria</taxon>
        <taxon>Pseudomonadati</taxon>
        <taxon>Pseudomonadota</taxon>
        <taxon>Alphaproteobacteria</taxon>
        <taxon>Rickettsiales</taxon>
        <taxon>Candidatus Deianiraeaceae</taxon>
        <taxon>Candidatus Deianiraea</taxon>
    </lineage>
</organism>
<reference evidence="11 12" key="1">
    <citation type="journal article" date="2019" name="ISME J.">
        <title>Deianiraea, an extracellular bacterium associated with the ciliate Paramecium, suggests an alternative scenario for the evolution of Rickettsiales.</title>
        <authorList>
            <person name="Castelli M."/>
            <person name="Sabaneyeva E."/>
            <person name="Lanzoni O."/>
            <person name="Lebedeva N."/>
            <person name="Floriano A.M."/>
            <person name="Gaiarsa S."/>
            <person name="Benken K."/>
            <person name="Modeo L."/>
            <person name="Bandi C."/>
            <person name="Potekhin A."/>
            <person name="Sassera D."/>
            <person name="Petroni G."/>
        </authorList>
    </citation>
    <scope>NUCLEOTIDE SEQUENCE [LARGE SCALE GENOMIC DNA]</scope>
    <source>
        <strain evidence="11">CyL4-1</strain>
    </source>
</reference>
<dbReference type="Gene3D" id="3.30.1380.10">
    <property type="match status" value="1"/>
</dbReference>
<dbReference type="AlphaFoldDB" id="A0A5B8XC00"/>
<name>A0A5B8XC00_9RICK</name>
<feature type="binding site" evidence="9">
    <location>
        <position position="184"/>
    </location>
    <ligand>
        <name>Zn(2+)</name>
        <dbReference type="ChEBI" id="CHEBI:29105"/>
        <note>catalytic</note>
    </ligand>
</feature>
<protein>
    <recommendedName>
        <fullName evidence="9 10">D-alanyl-D-alanine dipeptidase</fullName>
        <shortName evidence="9 10">D-Ala-D-Ala dipeptidase</shortName>
        <ecNumber evidence="9 10">3.4.13.22</ecNumber>
    </recommendedName>
</protein>
<keyword evidence="7 9" id="KW-0482">Metalloprotease</keyword>
<keyword evidence="12" id="KW-1185">Reference proteome</keyword>
<dbReference type="HAMAP" id="MF_01924">
    <property type="entry name" value="A_A_dipeptidase"/>
    <property type="match status" value="1"/>
</dbReference>
<evidence type="ECO:0000256" key="7">
    <source>
        <dbReference type="ARBA" id="ARBA00023049"/>
    </source>
</evidence>
<evidence type="ECO:0000313" key="12">
    <source>
        <dbReference type="Proteomes" id="UP000321934"/>
    </source>
</evidence>
<dbReference type="SUPFAM" id="SSF55166">
    <property type="entry name" value="Hedgehog/DD-peptidase"/>
    <property type="match status" value="1"/>
</dbReference>
<dbReference type="GO" id="GO:0006508">
    <property type="term" value="P:proteolysis"/>
    <property type="evidence" value="ECO:0007669"/>
    <property type="project" value="UniProtKB-KW"/>
</dbReference>
<keyword evidence="5 9" id="KW-0862">Zinc</keyword>
<keyword evidence="6 9" id="KW-0224">Dipeptidase</keyword>
<evidence type="ECO:0000256" key="4">
    <source>
        <dbReference type="ARBA" id="ARBA00022801"/>
    </source>
</evidence>
<gene>
    <name evidence="9" type="primary">ddpX</name>
    <name evidence="11" type="ORF">Deia_00054</name>
</gene>
<evidence type="ECO:0000256" key="10">
    <source>
        <dbReference type="PIRNR" id="PIRNR026671"/>
    </source>
</evidence>
<proteinExistence type="inferred from homology"/>
<dbReference type="GO" id="GO:0160237">
    <property type="term" value="F:D-Ala-D-Ala dipeptidase activity"/>
    <property type="evidence" value="ECO:0007669"/>
    <property type="project" value="UniProtKB-EC"/>
</dbReference>
<dbReference type="PIRSF" id="PIRSF026671">
    <property type="entry name" value="AA_dipeptidase"/>
    <property type="match status" value="1"/>
</dbReference>
<dbReference type="GO" id="GO:0071555">
    <property type="term" value="P:cell wall organization"/>
    <property type="evidence" value="ECO:0007669"/>
    <property type="project" value="UniProtKB-KW"/>
</dbReference>